<evidence type="ECO:0000313" key="3">
    <source>
        <dbReference type="Proteomes" id="UP000246991"/>
    </source>
</evidence>
<dbReference type="EMBL" id="PYWC01000073">
    <property type="protein sequence ID" value="PWW73828.1"/>
    <property type="molecule type" value="Genomic_DNA"/>
</dbReference>
<feature type="transmembrane region" description="Helical" evidence="1">
    <location>
        <begin position="12"/>
        <end position="32"/>
    </location>
</feature>
<dbReference type="AlphaFoldDB" id="A0A317SHU4"/>
<gene>
    <name evidence="2" type="ORF">C7212DRAFT_333538</name>
</gene>
<dbReference type="Proteomes" id="UP000246991">
    <property type="component" value="Unassembled WGS sequence"/>
</dbReference>
<organism evidence="2 3">
    <name type="scientific">Tuber magnatum</name>
    <name type="common">white Piedmont truffle</name>
    <dbReference type="NCBI Taxonomy" id="42249"/>
    <lineage>
        <taxon>Eukaryota</taxon>
        <taxon>Fungi</taxon>
        <taxon>Dikarya</taxon>
        <taxon>Ascomycota</taxon>
        <taxon>Pezizomycotina</taxon>
        <taxon>Pezizomycetes</taxon>
        <taxon>Pezizales</taxon>
        <taxon>Tuberaceae</taxon>
        <taxon>Tuber</taxon>
    </lineage>
</organism>
<keyword evidence="1" id="KW-0472">Membrane</keyword>
<comment type="caution">
    <text evidence="2">The sequence shown here is derived from an EMBL/GenBank/DDBJ whole genome shotgun (WGS) entry which is preliminary data.</text>
</comment>
<evidence type="ECO:0000313" key="2">
    <source>
        <dbReference type="EMBL" id="PWW73828.1"/>
    </source>
</evidence>
<reference evidence="2 3" key="1">
    <citation type="submission" date="2018-03" db="EMBL/GenBank/DDBJ databases">
        <title>Genomes of Pezizomycetes fungi and the evolution of truffles.</title>
        <authorList>
            <person name="Murat C."/>
            <person name="Payen T."/>
            <person name="Noel B."/>
            <person name="Kuo A."/>
            <person name="Martin F.M."/>
        </authorList>
    </citation>
    <scope>NUCLEOTIDE SEQUENCE [LARGE SCALE GENOMIC DNA]</scope>
    <source>
        <strain evidence="2">091103-1</strain>
    </source>
</reference>
<keyword evidence="1" id="KW-0812">Transmembrane</keyword>
<sequence length="54" mass="6493">MDYQKRDYCIIWRSIFHLSIIPLLLVDIYSGFLQQVISPLTPKDCEYHQNCLNF</sequence>
<evidence type="ECO:0000256" key="1">
    <source>
        <dbReference type="SAM" id="Phobius"/>
    </source>
</evidence>
<name>A0A317SHU4_9PEZI</name>
<keyword evidence="3" id="KW-1185">Reference proteome</keyword>
<keyword evidence="1" id="KW-1133">Transmembrane helix</keyword>
<protein>
    <submittedName>
        <fullName evidence="2">Uncharacterized protein</fullName>
    </submittedName>
</protein>
<accession>A0A317SHU4</accession>
<proteinExistence type="predicted"/>